<dbReference type="Pfam" id="PF03590">
    <property type="entry name" value="AsnA"/>
    <property type="match status" value="1"/>
</dbReference>
<keyword evidence="4" id="KW-0547">Nucleotide-binding</keyword>
<dbReference type="PANTHER" id="PTHR30073:SF5">
    <property type="entry name" value="ASPARTATE--AMMONIA LIGASE"/>
    <property type="match status" value="1"/>
</dbReference>
<sequence length="327" mass="38354">MYKSKLTMKETQKAIKIVKDNFEKELSKKLNLDRVSAPIIVESNKGINDDLGIKNSALNFHIKTLGYNVEIVQSLAKWKRMALKKYGYNLYEGIYTDMNAIRPLDITDKTHSIYVDQWDWELVIDRKDRNEDFLEEIVKKIVKALKETKDLVRKSYQELKDEIKEEVFFIDASDLYDLYPNSNDKERERLITKEHKTVFIKKIGKKFENGMIHDLRAADYDDWNLNGDILIWSEILDDAIEISSMGIRVDKDSLLEQLEEVNREEDINTLYHKMILNEELPLTIGGGIGQSRLCMLLLEKTHIAEVQASIWNDDEMEYFAKNKIDYL</sequence>
<dbReference type="RefSeq" id="WP_197724340.1">
    <property type="nucleotide sequence ID" value="NZ_LR215048.1"/>
</dbReference>
<proteinExistence type="predicted"/>
<keyword evidence="5" id="KW-0067">ATP-binding</keyword>
<dbReference type="EC" id="6.3.1.1" evidence="7"/>
<dbReference type="GO" id="GO:0005524">
    <property type="term" value="F:ATP binding"/>
    <property type="evidence" value="ECO:0007669"/>
    <property type="project" value="UniProtKB-KW"/>
</dbReference>
<evidence type="ECO:0000256" key="5">
    <source>
        <dbReference type="ARBA" id="ARBA00022840"/>
    </source>
</evidence>
<evidence type="ECO:0000313" key="10">
    <source>
        <dbReference type="Proteomes" id="UP000289841"/>
    </source>
</evidence>
<dbReference type="EMBL" id="LR215048">
    <property type="protein sequence ID" value="VEU81295.1"/>
    <property type="molecule type" value="Genomic_DNA"/>
</dbReference>
<dbReference type="NCBIfam" id="TIGR00669">
    <property type="entry name" value="asnA"/>
    <property type="match status" value="1"/>
</dbReference>
<dbReference type="PROSITE" id="PS50862">
    <property type="entry name" value="AA_TRNA_LIGASE_II"/>
    <property type="match status" value="1"/>
</dbReference>
<dbReference type="SUPFAM" id="SSF55681">
    <property type="entry name" value="Class II aaRS and biotin synthetases"/>
    <property type="match status" value="1"/>
</dbReference>
<dbReference type="GO" id="GO:0005829">
    <property type="term" value="C:cytosol"/>
    <property type="evidence" value="ECO:0007669"/>
    <property type="project" value="TreeGrafter"/>
</dbReference>
<dbReference type="GO" id="GO:0006529">
    <property type="term" value="P:asparagine biosynthetic process"/>
    <property type="evidence" value="ECO:0007669"/>
    <property type="project" value="UniProtKB-UniRule"/>
</dbReference>
<protein>
    <recommendedName>
        <fullName evidence="7">Aspartate--ammonia ligase</fullName>
        <ecNumber evidence="7">6.3.1.1</ecNumber>
    </recommendedName>
</protein>
<accession>A0A449BFV9</accession>
<reference evidence="9 10" key="1">
    <citation type="submission" date="2019-01" db="EMBL/GenBank/DDBJ databases">
        <authorList>
            <consortium name="Pathogen Informatics"/>
        </authorList>
    </citation>
    <scope>NUCLEOTIDE SEQUENCE [LARGE SCALE GENOMIC DNA]</scope>
    <source>
        <strain evidence="9 10">NCTC10138</strain>
    </source>
</reference>
<evidence type="ECO:0000256" key="4">
    <source>
        <dbReference type="ARBA" id="ARBA00022741"/>
    </source>
</evidence>
<dbReference type="InterPro" id="IPR045864">
    <property type="entry name" value="aa-tRNA-synth_II/BPL/LPL"/>
</dbReference>
<organism evidence="9 10">
    <name type="scientific">Haploplasma axanthum</name>
    <name type="common">Acholeplasma axanthum</name>
    <dbReference type="NCBI Taxonomy" id="29552"/>
    <lineage>
        <taxon>Bacteria</taxon>
        <taxon>Bacillati</taxon>
        <taxon>Mycoplasmatota</taxon>
        <taxon>Mollicutes</taxon>
        <taxon>Acholeplasmatales</taxon>
        <taxon>Acholeplasmataceae</taxon>
        <taxon>Haploplasma</taxon>
    </lineage>
</organism>
<dbReference type="Gene3D" id="3.30.930.10">
    <property type="entry name" value="Bira Bifunctional Protein, Domain 2"/>
    <property type="match status" value="1"/>
</dbReference>
<evidence type="ECO:0000256" key="2">
    <source>
        <dbReference type="ARBA" id="ARBA00022598"/>
    </source>
</evidence>
<evidence type="ECO:0000256" key="1">
    <source>
        <dbReference type="ARBA" id="ARBA00022490"/>
    </source>
</evidence>
<dbReference type="KEGG" id="aaxa:NCTC10138_01693"/>
<dbReference type="AlphaFoldDB" id="A0A449BFV9"/>
<feature type="domain" description="Aminoacyl-transfer RNA synthetases class-II family profile" evidence="8">
    <location>
        <begin position="92"/>
        <end position="327"/>
    </location>
</feature>
<evidence type="ECO:0000256" key="3">
    <source>
        <dbReference type="ARBA" id="ARBA00022605"/>
    </source>
</evidence>
<evidence type="ECO:0000259" key="8">
    <source>
        <dbReference type="PROSITE" id="PS50862"/>
    </source>
</evidence>
<keyword evidence="6" id="KW-0061">Asparagine biosynthesis</keyword>
<dbReference type="PIRSF" id="PIRSF001555">
    <property type="entry name" value="Asp_ammon_ligase"/>
    <property type="match status" value="1"/>
</dbReference>
<dbReference type="InterPro" id="IPR006195">
    <property type="entry name" value="aa-tRNA-synth_II"/>
</dbReference>
<keyword evidence="10" id="KW-1185">Reference proteome</keyword>
<dbReference type="PANTHER" id="PTHR30073">
    <property type="entry name" value="ASPARTATE--AMMONIA LIGASE"/>
    <property type="match status" value="1"/>
</dbReference>
<evidence type="ECO:0000313" key="9">
    <source>
        <dbReference type="EMBL" id="VEU81295.1"/>
    </source>
</evidence>
<evidence type="ECO:0000256" key="6">
    <source>
        <dbReference type="ARBA" id="ARBA00022888"/>
    </source>
</evidence>
<evidence type="ECO:0000256" key="7">
    <source>
        <dbReference type="NCBIfam" id="TIGR00669"/>
    </source>
</evidence>
<dbReference type="InterPro" id="IPR004618">
    <property type="entry name" value="AsnA"/>
</dbReference>
<dbReference type="STRING" id="1278311.GCA_000428705_00835"/>
<keyword evidence="3" id="KW-0028">Amino-acid biosynthesis</keyword>
<name>A0A449BFV9_HAPAX</name>
<dbReference type="GO" id="GO:0004071">
    <property type="term" value="F:aspartate-ammonia ligase activity"/>
    <property type="evidence" value="ECO:0007669"/>
    <property type="project" value="UniProtKB-UniRule"/>
</dbReference>
<dbReference type="Proteomes" id="UP000289841">
    <property type="component" value="Chromosome"/>
</dbReference>
<keyword evidence="2 9" id="KW-0436">Ligase</keyword>
<keyword evidence="1" id="KW-0963">Cytoplasm</keyword>
<gene>
    <name evidence="9" type="primary">asnA</name>
    <name evidence="9" type="ORF">NCTC10138_01693</name>
</gene>